<feature type="transmembrane region" description="Helical" evidence="10">
    <location>
        <begin position="124"/>
        <end position="153"/>
    </location>
</feature>
<keyword evidence="7 10" id="KW-0472">Membrane</keyword>
<dbReference type="AlphaFoldDB" id="A0A026VXS9"/>
<comment type="caution">
    <text evidence="10">Lacks conserved residue(s) required for the propagation of feature annotation.</text>
</comment>
<proteinExistence type="inferred from homology"/>
<gene>
    <name evidence="12" type="ORF">DMN91_002629</name>
    <name evidence="11" type="ORF">X777_14071</name>
</gene>
<reference evidence="12" key="2">
    <citation type="journal article" date="2018" name="Genome Res.">
        <title>The genomic architecture and molecular evolution of ant odorant receptors.</title>
        <authorList>
            <person name="McKenzie S.K."/>
            <person name="Kronauer D.J.C."/>
        </authorList>
    </citation>
    <scope>NUCLEOTIDE SEQUENCE [LARGE SCALE GENOMIC DNA]</scope>
    <source>
        <strain evidence="12">Clonal line C1</strain>
    </source>
</reference>
<evidence type="ECO:0000256" key="2">
    <source>
        <dbReference type="ARBA" id="ARBA00022475"/>
    </source>
</evidence>
<feature type="transmembrane region" description="Helical" evidence="10">
    <location>
        <begin position="65"/>
        <end position="83"/>
    </location>
</feature>
<dbReference type="GO" id="GO:0005886">
    <property type="term" value="C:plasma membrane"/>
    <property type="evidence" value="ECO:0007669"/>
    <property type="project" value="UniProtKB-SubCell"/>
</dbReference>
<evidence type="ECO:0000256" key="10">
    <source>
        <dbReference type="RuleBase" id="RU351113"/>
    </source>
</evidence>
<keyword evidence="5 10" id="KW-0552">Olfaction</keyword>
<dbReference type="Proteomes" id="UP000053097">
    <property type="component" value="Unassembled WGS sequence"/>
</dbReference>
<protein>
    <recommendedName>
        <fullName evidence="10">Odorant receptor</fullName>
    </recommendedName>
</protein>
<evidence type="ECO:0000313" key="11">
    <source>
        <dbReference type="EMBL" id="EZA48271.1"/>
    </source>
</evidence>
<dbReference type="OMA" id="IEMMEST"/>
<dbReference type="Pfam" id="PF02949">
    <property type="entry name" value="7tm_6"/>
    <property type="match status" value="1"/>
</dbReference>
<evidence type="ECO:0000256" key="5">
    <source>
        <dbReference type="ARBA" id="ARBA00022725"/>
    </source>
</evidence>
<name>A0A026VXS9_OOCBI</name>
<keyword evidence="4 10" id="KW-0812">Transmembrane</keyword>
<organism evidence="11 13">
    <name type="scientific">Ooceraea biroi</name>
    <name type="common">Clonal raider ant</name>
    <name type="synonym">Cerapachys biroi</name>
    <dbReference type="NCBI Taxonomy" id="2015173"/>
    <lineage>
        <taxon>Eukaryota</taxon>
        <taxon>Metazoa</taxon>
        <taxon>Ecdysozoa</taxon>
        <taxon>Arthropoda</taxon>
        <taxon>Hexapoda</taxon>
        <taxon>Insecta</taxon>
        <taxon>Pterygota</taxon>
        <taxon>Neoptera</taxon>
        <taxon>Endopterygota</taxon>
        <taxon>Hymenoptera</taxon>
        <taxon>Apocrita</taxon>
        <taxon>Aculeata</taxon>
        <taxon>Formicoidea</taxon>
        <taxon>Formicidae</taxon>
        <taxon>Dorylinae</taxon>
        <taxon>Ooceraea</taxon>
    </lineage>
</organism>
<evidence type="ECO:0000313" key="12">
    <source>
        <dbReference type="EMBL" id="RLU24540.1"/>
    </source>
</evidence>
<keyword evidence="2" id="KW-1003">Cell membrane</keyword>
<comment type="similarity">
    <text evidence="10">Belongs to the insect chemoreceptor superfamily. Heteromeric odorant receptor channel (TC 1.A.69) family.</text>
</comment>
<reference evidence="12" key="3">
    <citation type="submission" date="2018-07" db="EMBL/GenBank/DDBJ databases">
        <authorList>
            <person name="Mckenzie S.K."/>
            <person name="Kronauer D.J.C."/>
        </authorList>
    </citation>
    <scope>NUCLEOTIDE SEQUENCE</scope>
    <source>
        <strain evidence="12">Clonal line C1</strain>
    </source>
</reference>
<evidence type="ECO:0000256" key="1">
    <source>
        <dbReference type="ARBA" id="ARBA00004651"/>
    </source>
</evidence>
<reference evidence="11 13" key="1">
    <citation type="journal article" date="2014" name="Curr. Biol.">
        <title>The genome of the clonal raider ant Cerapachys biroi.</title>
        <authorList>
            <person name="Oxley P.R."/>
            <person name="Ji L."/>
            <person name="Fetter-Pruneda I."/>
            <person name="McKenzie S.K."/>
            <person name="Li C."/>
            <person name="Hu H."/>
            <person name="Zhang G."/>
            <person name="Kronauer D.J."/>
        </authorList>
    </citation>
    <scope>NUCLEOTIDE SEQUENCE [LARGE SCALE GENOMIC DNA]</scope>
</reference>
<dbReference type="PANTHER" id="PTHR21137:SF35">
    <property type="entry name" value="ODORANT RECEPTOR 19A-RELATED"/>
    <property type="match status" value="1"/>
</dbReference>
<keyword evidence="3 10" id="KW-0716">Sensory transduction</keyword>
<feature type="transmembrane region" description="Helical" evidence="10">
    <location>
        <begin position="174"/>
        <end position="196"/>
    </location>
</feature>
<dbReference type="OrthoDB" id="8185860at2759"/>
<dbReference type="EMBL" id="QOIP01000003">
    <property type="protein sequence ID" value="RLU24540.1"/>
    <property type="molecule type" value="Genomic_DNA"/>
</dbReference>
<feature type="transmembrane region" description="Helical" evidence="10">
    <location>
        <begin position="265"/>
        <end position="289"/>
    </location>
</feature>
<dbReference type="GO" id="GO:0004984">
    <property type="term" value="F:olfactory receptor activity"/>
    <property type="evidence" value="ECO:0007669"/>
    <property type="project" value="InterPro"/>
</dbReference>
<evidence type="ECO:0000256" key="6">
    <source>
        <dbReference type="ARBA" id="ARBA00022989"/>
    </source>
</evidence>
<keyword evidence="8 10" id="KW-0675">Receptor</keyword>
<evidence type="ECO:0000256" key="8">
    <source>
        <dbReference type="ARBA" id="ARBA00023170"/>
    </source>
</evidence>
<evidence type="ECO:0000313" key="13">
    <source>
        <dbReference type="Proteomes" id="UP000053097"/>
    </source>
</evidence>
<keyword evidence="6 10" id="KW-1133">Transmembrane helix</keyword>
<evidence type="ECO:0000256" key="4">
    <source>
        <dbReference type="ARBA" id="ARBA00022692"/>
    </source>
</evidence>
<keyword evidence="9 10" id="KW-0807">Transducer</keyword>
<dbReference type="PANTHER" id="PTHR21137">
    <property type="entry name" value="ODORANT RECEPTOR"/>
    <property type="match status" value="1"/>
</dbReference>
<evidence type="ECO:0000256" key="3">
    <source>
        <dbReference type="ARBA" id="ARBA00022606"/>
    </source>
</evidence>
<dbReference type="GO" id="GO:0005549">
    <property type="term" value="F:odorant binding"/>
    <property type="evidence" value="ECO:0007669"/>
    <property type="project" value="InterPro"/>
</dbReference>
<accession>A0A026VXS9</accession>
<dbReference type="Proteomes" id="UP000279307">
    <property type="component" value="Chromosome 3"/>
</dbReference>
<keyword evidence="13" id="KW-1185">Reference proteome</keyword>
<sequence>MDFFDTRCFRINKLFLSFVGLWPFQTAFMKFLTLSFSIFGVTIMCVPQIVYLLKHTDDLDNVFELMPTTSGTVICVMKIISLTRNSGKFKMLLQQTHEDWRNLLSSQETQILTRYSENGRKFTLAYSICIIGFVFCYALLPLAGPVLDIISPLNGTRPRKMPHPAEYFINQEKYYYVLLLNTYVGYVACVSIAVAADTMYVLLVEHICGMYGVLCHRLENLTHDEIQWVDDDYIHGHDEIGRRMRCCIQLHERIRLFIEMMESTFALFLLFDVGLGFILHTSSCVLIVVRMGRSSEILRYVSLVALQSCRLFFNSWAGQEVADHSTGISIAAYNGTWYNAPTEVQKLLILLIARSQKASRITIAKLYVINLEGFSMVMRTSISYCTVMISLRETSESM</sequence>
<evidence type="ECO:0000256" key="7">
    <source>
        <dbReference type="ARBA" id="ARBA00023136"/>
    </source>
</evidence>
<dbReference type="InterPro" id="IPR004117">
    <property type="entry name" value="7tm6_olfct_rcpt"/>
</dbReference>
<dbReference type="GO" id="GO:0007165">
    <property type="term" value="P:signal transduction"/>
    <property type="evidence" value="ECO:0007669"/>
    <property type="project" value="UniProtKB-KW"/>
</dbReference>
<comment type="subcellular location">
    <subcellularLocation>
        <location evidence="1 10">Cell membrane</location>
        <topology evidence="1 10">Multi-pass membrane protein</topology>
    </subcellularLocation>
</comment>
<feature type="transmembrane region" description="Helical" evidence="10">
    <location>
        <begin position="31"/>
        <end position="53"/>
    </location>
</feature>
<dbReference type="EMBL" id="KK107652">
    <property type="protein sequence ID" value="EZA48271.1"/>
    <property type="molecule type" value="Genomic_DNA"/>
</dbReference>
<evidence type="ECO:0000256" key="9">
    <source>
        <dbReference type="ARBA" id="ARBA00023224"/>
    </source>
</evidence>